<comment type="cofactor">
    <cofactor evidence="3">
        <name>Zn(2+)</name>
        <dbReference type="ChEBI" id="CHEBI:29105"/>
    </cofactor>
</comment>
<dbReference type="PRINTS" id="PR00919">
    <property type="entry name" value="THERMOPTASE"/>
</dbReference>
<dbReference type="EMBL" id="SMCQ01000001">
    <property type="protein sequence ID" value="TCW02841.1"/>
    <property type="molecule type" value="Genomic_DNA"/>
</dbReference>
<dbReference type="InterPro" id="IPR035097">
    <property type="entry name" value="M29_N-terminal"/>
</dbReference>
<dbReference type="GeneID" id="98913970"/>
<dbReference type="GO" id="GO:0006508">
    <property type="term" value="P:proteolysis"/>
    <property type="evidence" value="ECO:0007669"/>
    <property type="project" value="UniProtKB-KW"/>
</dbReference>
<dbReference type="GO" id="GO:0046872">
    <property type="term" value="F:metal ion binding"/>
    <property type="evidence" value="ECO:0007669"/>
    <property type="project" value="UniProtKB-KW"/>
</dbReference>
<keyword evidence="5 10" id="KW-0031">Aminopeptidase</keyword>
<evidence type="ECO:0000256" key="5">
    <source>
        <dbReference type="ARBA" id="ARBA00022438"/>
    </source>
</evidence>
<comment type="caution">
    <text evidence="10">The sequence shown here is derived from an EMBL/GenBank/DDBJ whole genome shotgun (WGS) entry which is preliminary data.</text>
</comment>
<evidence type="ECO:0000256" key="8">
    <source>
        <dbReference type="ARBA" id="ARBA00022801"/>
    </source>
</evidence>
<dbReference type="PANTHER" id="PTHR34448:SF3">
    <property type="entry name" value="AMINOPEPTIDASE AMPS"/>
    <property type="match status" value="1"/>
</dbReference>
<evidence type="ECO:0000256" key="1">
    <source>
        <dbReference type="ARBA" id="ARBA00001941"/>
    </source>
</evidence>
<dbReference type="SUPFAM" id="SSF144052">
    <property type="entry name" value="Thermophilic metalloprotease-like"/>
    <property type="match status" value="1"/>
</dbReference>
<evidence type="ECO:0000256" key="6">
    <source>
        <dbReference type="ARBA" id="ARBA00022670"/>
    </source>
</evidence>
<dbReference type="Pfam" id="PF02073">
    <property type="entry name" value="Peptidase_M29"/>
    <property type="match status" value="1"/>
</dbReference>
<dbReference type="GO" id="GO:0004177">
    <property type="term" value="F:aminopeptidase activity"/>
    <property type="evidence" value="ECO:0007669"/>
    <property type="project" value="UniProtKB-KW"/>
</dbReference>
<comment type="similarity">
    <text evidence="4">Belongs to the peptidase M29 family.</text>
</comment>
<comment type="cofactor">
    <cofactor evidence="2">
        <name>Mg(2+)</name>
        <dbReference type="ChEBI" id="CHEBI:18420"/>
    </cofactor>
</comment>
<dbReference type="InterPro" id="IPR000787">
    <property type="entry name" value="Peptidase_M29"/>
</dbReference>
<comment type="cofactor">
    <cofactor evidence="1">
        <name>Co(2+)</name>
        <dbReference type="ChEBI" id="CHEBI:48828"/>
    </cofactor>
</comment>
<dbReference type="InterPro" id="IPR052170">
    <property type="entry name" value="M29_Exopeptidase"/>
</dbReference>
<gene>
    <name evidence="10" type="ORF">EDD60_101145</name>
</gene>
<evidence type="ECO:0000256" key="9">
    <source>
        <dbReference type="ARBA" id="ARBA00023049"/>
    </source>
</evidence>
<evidence type="ECO:0000256" key="2">
    <source>
        <dbReference type="ARBA" id="ARBA00001946"/>
    </source>
</evidence>
<protein>
    <submittedName>
        <fullName evidence="10">Aminopeptidase</fullName>
    </submittedName>
</protein>
<dbReference type="Proteomes" id="UP000295515">
    <property type="component" value="Unassembled WGS sequence"/>
</dbReference>
<sequence>MLEKYAELLVKQGVNLQPGQELVIDSSIECFELVRAVAKVAYEVGAKDVIVNYTDEKISRLRYENCDIEHFATIPQYIIELKNQYALKHAAVLSITSSDPEAMKGIDPLKIQTYRKALKTACSTFYDHLDLGIDRWCIAGAPSVAWANKVFPDMSDKEAVNALWQAIYKVTRCNQDNPIEAWNEHRHSFEKRVQILNEKKIKSLHYTNQLGTDLTIGMNKGYLFAGGGSYTTDGIYSFPNIPTEEIFTSPNKNQVDGIVYSSMPLNFNGNIIDEFSITFKEGRIVDYSAKEGYDVLKSIIETDEGSHYLGEVALVPYASPIRELGILFYNTLFDENASCHLAIGRGFSECIENGLEMNKEQLFEKGINDSLTHVDFMIGTKDLSIVATLENGEEFIIFKDGNFAF</sequence>
<dbReference type="PANTHER" id="PTHR34448">
    <property type="entry name" value="AMINOPEPTIDASE"/>
    <property type="match status" value="1"/>
</dbReference>
<keyword evidence="8" id="KW-0378">Hydrolase</keyword>
<keyword evidence="11" id="KW-1185">Reference proteome</keyword>
<evidence type="ECO:0000313" key="10">
    <source>
        <dbReference type="EMBL" id="TCW02841.1"/>
    </source>
</evidence>
<accession>A0A4R3ZAE7</accession>
<keyword evidence="9" id="KW-0482">Metalloprotease</keyword>
<keyword evidence="7" id="KW-0479">Metal-binding</keyword>
<dbReference type="Gene3D" id="3.40.1830.10">
    <property type="entry name" value="Thermophilic metalloprotease (M29)"/>
    <property type="match status" value="1"/>
</dbReference>
<evidence type="ECO:0000313" key="11">
    <source>
        <dbReference type="Proteomes" id="UP000295515"/>
    </source>
</evidence>
<dbReference type="AlphaFoldDB" id="A0A4R3ZAE7"/>
<dbReference type="GO" id="GO:0008237">
    <property type="term" value="F:metallopeptidase activity"/>
    <property type="evidence" value="ECO:0007669"/>
    <property type="project" value="UniProtKB-KW"/>
</dbReference>
<evidence type="ECO:0000256" key="7">
    <source>
        <dbReference type="ARBA" id="ARBA00022723"/>
    </source>
</evidence>
<keyword evidence="6" id="KW-0645">Protease</keyword>
<name>A0A4R3ZAE7_9FIRM</name>
<proteinExistence type="inferred from homology"/>
<evidence type="ECO:0000256" key="4">
    <source>
        <dbReference type="ARBA" id="ARBA00008236"/>
    </source>
</evidence>
<dbReference type="RefSeq" id="WP_066447359.1">
    <property type="nucleotide sequence ID" value="NZ_JADMQS010000040.1"/>
</dbReference>
<organism evidence="10 11">
    <name type="scientific">Longibaculum muris</name>
    <dbReference type="NCBI Taxonomy" id="1796628"/>
    <lineage>
        <taxon>Bacteria</taxon>
        <taxon>Bacillati</taxon>
        <taxon>Bacillota</taxon>
        <taxon>Erysipelotrichia</taxon>
        <taxon>Erysipelotrichales</taxon>
        <taxon>Coprobacillaceae</taxon>
        <taxon>Longibaculum</taxon>
    </lineage>
</organism>
<reference evidence="10 11" key="1">
    <citation type="submission" date="2019-03" db="EMBL/GenBank/DDBJ databases">
        <title>Genomic Encyclopedia of Type Strains, Phase IV (KMG-IV): sequencing the most valuable type-strain genomes for metagenomic binning, comparative biology and taxonomic classification.</title>
        <authorList>
            <person name="Goeker M."/>
        </authorList>
    </citation>
    <scope>NUCLEOTIDE SEQUENCE [LARGE SCALE GENOMIC DNA]</scope>
    <source>
        <strain evidence="10 11">DSM 29487</strain>
    </source>
</reference>
<evidence type="ECO:0000256" key="3">
    <source>
        <dbReference type="ARBA" id="ARBA00001947"/>
    </source>
</evidence>